<dbReference type="Pfam" id="PF01214">
    <property type="entry name" value="CK_II_beta"/>
    <property type="match status" value="1"/>
</dbReference>
<comment type="function">
    <text evidence="2 3">Regulatory subunit of casein kinase II/CK2. As part of the kinase complex regulates the basal catalytic activity of the alpha subunit a constitutively active serine/threonine-protein kinase that phosphorylates a large number of substrates containing acidic residues C-terminal to the phosphorylated serine or threonine.</text>
</comment>
<dbReference type="InterPro" id="IPR035991">
    <property type="entry name" value="Casein_kinase_II_beta-like"/>
</dbReference>
<dbReference type="AlphaFoldDB" id="A0A0C9STP8"/>
<evidence type="ECO:0000256" key="3">
    <source>
        <dbReference type="RuleBase" id="RU361268"/>
    </source>
</evidence>
<dbReference type="Proteomes" id="UP000053647">
    <property type="component" value="Unassembled WGS sequence"/>
</dbReference>
<gene>
    <name evidence="4" type="ORF">PAXINDRAFT_53964</name>
</gene>
<dbReference type="PANTHER" id="PTHR11740:SF39">
    <property type="entry name" value="CASEIN KINASE II SUBUNIT BETA"/>
    <property type="match status" value="1"/>
</dbReference>
<organism evidence="4 5">
    <name type="scientific">Paxillus involutus ATCC 200175</name>
    <dbReference type="NCBI Taxonomy" id="664439"/>
    <lineage>
        <taxon>Eukaryota</taxon>
        <taxon>Fungi</taxon>
        <taxon>Dikarya</taxon>
        <taxon>Basidiomycota</taxon>
        <taxon>Agaricomycotina</taxon>
        <taxon>Agaricomycetes</taxon>
        <taxon>Agaricomycetidae</taxon>
        <taxon>Boletales</taxon>
        <taxon>Paxilineae</taxon>
        <taxon>Paxillaceae</taxon>
        <taxon>Paxillus</taxon>
    </lineage>
</organism>
<comment type="similarity">
    <text evidence="1 3">Belongs to the casein kinase 2 subunit beta family.</text>
</comment>
<dbReference type="GO" id="GO:0005737">
    <property type="term" value="C:cytoplasm"/>
    <property type="evidence" value="ECO:0007669"/>
    <property type="project" value="TreeGrafter"/>
</dbReference>
<comment type="subunit">
    <text evidence="3">Tetramer of two alpha and two beta subunits.</text>
</comment>
<dbReference type="GO" id="GO:0034456">
    <property type="term" value="C:UTP-C complex"/>
    <property type="evidence" value="ECO:0007669"/>
    <property type="project" value="TreeGrafter"/>
</dbReference>
<dbReference type="InterPro" id="IPR016149">
    <property type="entry name" value="Casein_kin_II_reg-sub_N"/>
</dbReference>
<dbReference type="PANTHER" id="PTHR11740">
    <property type="entry name" value="CASEIN KINASE II SUBUNIT BETA"/>
    <property type="match status" value="1"/>
</dbReference>
<proteinExistence type="inferred from homology"/>
<dbReference type="GO" id="GO:0006359">
    <property type="term" value="P:regulation of transcription by RNA polymerase III"/>
    <property type="evidence" value="ECO:0007669"/>
    <property type="project" value="TreeGrafter"/>
</dbReference>
<dbReference type="OrthoDB" id="3004096at2759"/>
<dbReference type="SUPFAM" id="SSF57798">
    <property type="entry name" value="Casein kinase II beta subunit"/>
    <property type="match status" value="1"/>
</dbReference>
<reference evidence="5" key="2">
    <citation type="submission" date="2015-01" db="EMBL/GenBank/DDBJ databases">
        <title>Evolutionary Origins and Diversification of the Mycorrhizal Mutualists.</title>
        <authorList>
            <consortium name="DOE Joint Genome Institute"/>
            <consortium name="Mycorrhizal Genomics Consortium"/>
            <person name="Kohler A."/>
            <person name="Kuo A."/>
            <person name="Nagy L.G."/>
            <person name="Floudas D."/>
            <person name="Copeland A."/>
            <person name="Barry K.W."/>
            <person name="Cichocki N."/>
            <person name="Veneault-Fourrey C."/>
            <person name="LaButti K."/>
            <person name="Lindquist E.A."/>
            <person name="Lipzen A."/>
            <person name="Lundell T."/>
            <person name="Morin E."/>
            <person name="Murat C."/>
            <person name="Riley R."/>
            <person name="Ohm R."/>
            <person name="Sun H."/>
            <person name="Tunlid A."/>
            <person name="Henrissat B."/>
            <person name="Grigoriev I.V."/>
            <person name="Hibbett D.S."/>
            <person name="Martin F."/>
        </authorList>
    </citation>
    <scope>NUCLEOTIDE SEQUENCE [LARGE SCALE GENOMIC DNA]</scope>
    <source>
        <strain evidence="5">ATCC 200175</strain>
    </source>
</reference>
<name>A0A0C9STP8_PAXIN</name>
<evidence type="ECO:0000313" key="5">
    <source>
        <dbReference type="Proteomes" id="UP000053647"/>
    </source>
</evidence>
<feature type="non-terminal residue" evidence="4">
    <location>
        <position position="1"/>
    </location>
</feature>
<dbReference type="GO" id="GO:0019887">
    <property type="term" value="F:protein kinase regulator activity"/>
    <property type="evidence" value="ECO:0007669"/>
    <property type="project" value="InterPro"/>
</dbReference>
<dbReference type="SMART" id="SM01085">
    <property type="entry name" value="CK_II_beta"/>
    <property type="match status" value="1"/>
</dbReference>
<evidence type="ECO:0000313" key="4">
    <source>
        <dbReference type="EMBL" id="KIJ05595.1"/>
    </source>
</evidence>
<reference evidence="4 5" key="1">
    <citation type="submission" date="2014-06" db="EMBL/GenBank/DDBJ databases">
        <authorList>
            <consortium name="DOE Joint Genome Institute"/>
            <person name="Kuo A."/>
            <person name="Kohler A."/>
            <person name="Nagy L.G."/>
            <person name="Floudas D."/>
            <person name="Copeland A."/>
            <person name="Barry K.W."/>
            <person name="Cichocki N."/>
            <person name="Veneault-Fourrey C."/>
            <person name="LaButti K."/>
            <person name="Lindquist E.A."/>
            <person name="Lipzen A."/>
            <person name="Lundell T."/>
            <person name="Morin E."/>
            <person name="Murat C."/>
            <person name="Sun H."/>
            <person name="Tunlid A."/>
            <person name="Henrissat B."/>
            <person name="Grigoriev I.V."/>
            <person name="Hibbett D.S."/>
            <person name="Martin F."/>
            <person name="Nordberg H.P."/>
            <person name="Cantor M.N."/>
            <person name="Hua S.X."/>
        </authorList>
    </citation>
    <scope>NUCLEOTIDE SEQUENCE [LARGE SCALE GENOMIC DNA]</scope>
    <source>
        <strain evidence="4 5">ATCC 200175</strain>
    </source>
</reference>
<accession>A0A0C9STP8</accession>
<protein>
    <recommendedName>
        <fullName evidence="3">Casein kinase II subunit beta</fullName>
        <shortName evidence="3">CK II beta</shortName>
    </recommendedName>
</protein>
<sequence>WTSWFLSSKDKEYFCEVEEGYILYGFNLTGPNNEQDVIIDNLDDDIPDGLRSAIDVRTCLLYGLIHTRWIASS</sequence>
<feature type="non-terminal residue" evidence="4">
    <location>
        <position position="73"/>
    </location>
</feature>
<evidence type="ECO:0000256" key="1">
    <source>
        <dbReference type="ARBA" id="ARBA00006941"/>
    </source>
</evidence>
<dbReference type="InterPro" id="IPR000704">
    <property type="entry name" value="Casein_kinase_II_reg-sub"/>
</dbReference>
<dbReference type="HOGENOM" id="CLU_165166_0_0_1"/>
<dbReference type="GO" id="GO:0005956">
    <property type="term" value="C:protein kinase CK2 complex"/>
    <property type="evidence" value="ECO:0007669"/>
    <property type="project" value="UniProtKB-UniRule"/>
</dbReference>
<dbReference type="EMBL" id="KN820859">
    <property type="protein sequence ID" value="KIJ05595.1"/>
    <property type="molecule type" value="Genomic_DNA"/>
</dbReference>
<keyword evidence="5" id="KW-1185">Reference proteome</keyword>
<dbReference type="Gene3D" id="1.10.1820.10">
    <property type="entry name" value="protein kinase ck2 holoenzyme, chain C, domain 1"/>
    <property type="match status" value="1"/>
</dbReference>
<evidence type="ECO:0000256" key="2">
    <source>
        <dbReference type="ARBA" id="ARBA00045899"/>
    </source>
</evidence>